<name>A0AC35U5X1_9BILA</name>
<organism evidence="1 2">
    <name type="scientific">Rhabditophanes sp. KR3021</name>
    <dbReference type="NCBI Taxonomy" id="114890"/>
    <lineage>
        <taxon>Eukaryota</taxon>
        <taxon>Metazoa</taxon>
        <taxon>Ecdysozoa</taxon>
        <taxon>Nematoda</taxon>
        <taxon>Chromadorea</taxon>
        <taxon>Rhabditida</taxon>
        <taxon>Tylenchina</taxon>
        <taxon>Panagrolaimomorpha</taxon>
        <taxon>Strongyloidoidea</taxon>
        <taxon>Alloionematidae</taxon>
        <taxon>Rhabditophanes</taxon>
    </lineage>
</organism>
<evidence type="ECO:0000313" key="1">
    <source>
        <dbReference type="Proteomes" id="UP000095286"/>
    </source>
</evidence>
<sequence length="296" mass="33632">MDNVIYYYTTKGKKIHEFTPGGDITCIEPFFYNPKQYYGLFVVVGNEIRLYIDYLLVDRIKSEAQVSWIKFGGLGREEAVLIIVSKTGSLAVKMFKRTAVLDDKEFLKNNGGLQVMKLTIPKKTKAFVSQGMREKTNADLIFKIFQRDLFMLKLYITKSYAELQSSNLASLGFSDDFSAIEVQVDVLGFGPMFRVVINMSSGKKITLRNLKIMFSYNKDLYSMKNDIIDICYLLPNYPQSLVVPVEAKQLATGQSGDICMKIMESYQLPALIPPSKQKPLVTHAFTMPVCETDFLE</sequence>
<evidence type="ECO:0000313" key="2">
    <source>
        <dbReference type="WBParaSite" id="RSKR_0000787600.1"/>
    </source>
</evidence>
<protein>
    <submittedName>
        <fullName evidence="2">BBS1 domain-containing protein</fullName>
    </submittedName>
</protein>
<dbReference type="WBParaSite" id="RSKR_0000787600.1">
    <property type="protein sequence ID" value="RSKR_0000787600.1"/>
    <property type="gene ID" value="RSKR_0000787600"/>
</dbReference>
<proteinExistence type="predicted"/>
<dbReference type="Proteomes" id="UP000095286">
    <property type="component" value="Unplaced"/>
</dbReference>
<reference evidence="2" key="1">
    <citation type="submission" date="2016-11" db="UniProtKB">
        <authorList>
            <consortium name="WormBaseParasite"/>
        </authorList>
    </citation>
    <scope>IDENTIFICATION</scope>
    <source>
        <strain evidence="2">KR3021</strain>
    </source>
</reference>
<accession>A0AC35U5X1</accession>